<dbReference type="Pfam" id="PF13924">
    <property type="entry name" value="Lipocalin_5"/>
    <property type="match status" value="1"/>
</dbReference>
<keyword evidence="1" id="KW-0732">Signal</keyword>
<protein>
    <recommendedName>
        <fullName evidence="2">Lipocalin-like domain-containing protein</fullName>
    </recommendedName>
</protein>
<evidence type="ECO:0000313" key="3">
    <source>
        <dbReference type="EMBL" id="MBB5190120.1"/>
    </source>
</evidence>
<feature type="domain" description="Lipocalin-like" evidence="2">
    <location>
        <begin position="34"/>
        <end position="168"/>
    </location>
</feature>
<dbReference type="EMBL" id="JACHHN010000001">
    <property type="protein sequence ID" value="MBB5190120.1"/>
    <property type="molecule type" value="Genomic_DNA"/>
</dbReference>
<comment type="caution">
    <text evidence="3">The sequence shown here is derived from an EMBL/GenBank/DDBJ whole genome shotgun (WGS) entry which is preliminary data.</text>
</comment>
<dbReference type="InterPro" id="IPR024311">
    <property type="entry name" value="Lipocalin-like"/>
</dbReference>
<dbReference type="RefSeq" id="WP_184097806.1">
    <property type="nucleotide sequence ID" value="NZ_JACHHN010000001.1"/>
</dbReference>
<dbReference type="AlphaFoldDB" id="A0A840RCP1"/>
<dbReference type="Proteomes" id="UP000543030">
    <property type="component" value="Unassembled WGS sequence"/>
</dbReference>
<organism evidence="3 4">
    <name type="scientific">Silvimonas terrae</name>
    <dbReference type="NCBI Taxonomy" id="300266"/>
    <lineage>
        <taxon>Bacteria</taxon>
        <taxon>Pseudomonadati</taxon>
        <taxon>Pseudomonadota</taxon>
        <taxon>Betaproteobacteria</taxon>
        <taxon>Neisseriales</taxon>
        <taxon>Chitinibacteraceae</taxon>
        <taxon>Silvimonas</taxon>
    </lineage>
</organism>
<keyword evidence="4" id="KW-1185">Reference proteome</keyword>
<evidence type="ECO:0000313" key="4">
    <source>
        <dbReference type="Proteomes" id="UP000543030"/>
    </source>
</evidence>
<sequence>MIPRFSSIVVATTMLTLFSTTAQAEDQPLTSLEGTWIMTGAYELHSDGTRTTNYGEHPKGLLMVDKTGRYSLQIFRPTRPRFASGDKTKGTPEEYREAVLGSSTHTGNVSIDPAGHKLVFKIDAASYPNWEGAQQVRDYVFKEGMLTYSVPASASGNGTVAYSVWQRAAE</sequence>
<accession>A0A840RCP1</accession>
<name>A0A840RCP1_9NEIS</name>
<feature type="signal peptide" evidence="1">
    <location>
        <begin position="1"/>
        <end position="24"/>
    </location>
</feature>
<evidence type="ECO:0000259" key="2">
    <source>
        <dbReference type="Pfam" id="PF13924"/>
    </source>
</evidence>
<reference evidence="3 4" key="1">
    <citation type="submission" date="2020-08" db="EMBL/GenBank/DDBJ databases">
        <title>Genomic Encyclopedia of Type Strains, Phase IV (KMG-IV): sequencing the most valuable type-strain genomes for metagenomic binning, comparative biology and taxonomic classification.</title>
        <authorList>
            <person name="Goeker M."/>
        </authorList>
    </citation>
    <scope>NUCLEOTIDE SEQUENCE [LARGE SCALE GENOMIC DNA]</scope>
    <source>
        <strain evidence="3 4">DSM 18233</strain>
    </source>
</reference>
<proteinExistence type="predicted"/>
<evidence type="ECO:0000256" key="1">
    <source>
        <dbReference type="SAM" id="SignalP"/>
    </source>
</evidence>
<feature type="chain" id="PRO_5032635878" description="Lipocalin-like domain-containing protein" evidence="1">
    <location>
        <begin position="25"/>
        <end position="170"/>
    </location>
</feature>
<gene>
    <name evidence="3" type="ORF">HNQ50_000830</name>
</gene>